<feature type="region of interest" description="Disordered" evidence="1">
    <location>
        <begin position="1"/>
        <end position="29"/>
    </location>
</feature>
<accession>A0ABV7F295</accession>
<gene>
    <name evidence="2" type="ORF">ACFOFO_13980</name>
</gene>
<proteinExistence type="predicted"/>
<evidence type="ECO:0000313" key="2">
    <source>
        <dbReference type="EMBL" id="MFC3109054.1"/>
    </source>
</evidence>
<keyword evidence="3" id="KW-1185">Reference proteome</keyword>
<comment type="caution">
    <text evidence="2">The sequence shown here is derived from an EMBL/GenBank/DDBJ whole genome shotgun (WGS) entry which is preliminary data.</text>
</comment>
<organism evidence="2 3">
    <name type="scientific">Undibacterium arcticum</name>
    <dbReference type="NCBI Taxonomy" id="1762892"/>
    <lineage>
        <taxon>Bacteria</taxon>
        <taxon>Pseudomonadati</taxon>
        <taxon>Pseudomonadota</taxon>
        <taxon>Betaproteobacteria</taxon>
        <taxon>Burkholderiales</taxon>
        <taxon>Oxalobacteraceae</taxon>
        <taxon>Undibacterium</taxon>
    </lineage>
</organism>
<dbReference type="RefSeq" id="WP_390323397.1">
    <property type="nucleotide sequence ID" value="NZ_JBHRTP010000040.1"/>
</dbReference>
<protein>
    <submittedName>
        <fullName evidence="2">Uncharacterized protein</fullName>
    </submittedName>
</protein>
<dbReference type="EMBL" id="JBHRTP010000040">
    <property type="protein sequence ID" value="MFC3109054.1"/>
    <property type="molecule type" value="Genomic_DNA"/>
</dbReference>
<dbReference type="Proteomes" id="UP001595530">
    <property type="component" value="Unassembled WGS sequence"/>
</dbReference>
<name>A0ABV7F295_9BURK</name>
<evidence type="ECO:0000313" key="3">
    <source>
        <dbReference type="Proteomes" id="UP001595530"/>
    </source>
</evidence>
<evidence type="ECO:0000256" key="1">
    <source>
        <dbReference type="SAM" id="MobiDB-lite"/>
    </source>
</evidence>
<sequence>MKKSDMEKKKAMKLAGNMRPAGTGAPFGQDAAVTLDRRDQRKLDQAAGLVPFAVKLHSDLVAQLQAVAQARAIGMNEVVAELLLKALADQPK</sequence>
<reference evidence="3" key="1">
    <citation type="journal article" date="2019" name="Int. J. Syst. Evol. Microbiol.">
        <title>The Global Catalogue of Microorganisms (GCM) 10K type strain sequencing project: providing services to taxonomists for standard genome sequencing and annotation.</title>
        <authorList>
            <consortium name="The Broad Institute Genomics Platform"/>
            <consortium name="The Broad Institute Genome Sequencing Center for Infectious Disease"/>
            <person name="Wu L."/>
            <person name="Ma J."/>
        </authorList>
    </citation>
    <scope>NUCLEOTIDE SEQUENCE [LARGE SCALE GENOMIC DNA]</scope>
    <source>
        <strain evidence="3">KCTC 42986</strain>
    </source>
</reference>